<dbReference type="EMBL" id="PDPS01000023">
    <property type="protein sequence ID" value="PID58355.1"/>
    <property type="molecule type" value="Genomic_DNA"/>
</dbReference>
<protein>
    <submittedName>
        <fullName evidence="1">Uncharacterized protein</fullName>
    </submittedName>
</protein>
<sequence length="76" mass="8701">MRLRRERESGCVTDADSRSNACLVELKSFLLIMQQRFTQPCISREDMTAVDGGSACFKMEFMDEYMRNPAFSASFS</sequence>
<organism evidence="1 2">
    <name type="scientific">candidate division KSB3 bacterium</name>
    <dbReference type="NCBI Taxonomy" id="2044937"/>
    <lineage>
        <taxon>Bacteria</taxon>
        <taxon>candidate division KSB3</taxon>
    </lineage>
</organism>
<gene>
    <name evidence="1" type="ORF">CSB45_04615</name>
</gene>
<dbReference type="Proteomes" id="UP000229740">
    <property type="component" value="Unassembled WGS sequence"/>
</dbReference>
<name>A0A2G6E8G3_9BACT</name>
<reference evidence="1 2" key="1">
    <citation type="submission" date="2017-10" db="EMBL/GenBank/DDBJ databases">
        <title>Novel microbial diversity and functional potential in the marine mammal oral microbiome.</title>
        <authorList>
            <person name="Dudek N.K."/>
            <person name="Sun C.L."/>
            <person name="Burstein D."/>
            <person name="Kantor R.S."/>
            <person name="Aliaga Goltsman D.S."/>
            <person name="Bik E.M."/>
            <person name="Thomas B.C."/>
            <person name="Banfield J.F."/>
            <person name="Relman D.A."/>
        </authorList>
    </citation>
    <scope>NUCLEOTIDE SEQUENCE [LARGE SCALE GENOMIC DNA]</scope>
    <source>
        <strain evidence="1">DOLZORAL124_49_17</strain>
    </source>
</reference>
<accession>A0A2G6E8G3</accession>
<evidence type="ECO:0000313" key="2">
    <source>
        <dbReference type="Proteomes" id="UP000229740"/>
    </source>
</evidence>
<proteinExistence type="predicted"/>
<evidence type="ECO:0000313" key="1">
    <source>
        <dbReference type="EMBL" id="PID58355.1"/>
    </source>
</evidence>
<comment type="caution">
    <text evidence="1">The sequence shown here is derived from an EMBL/GenBank/DDBJ whole genome shotgun (WGS) entry which is preliminary data.</text>
</comment>
<dbReference type="AlphaFoldDB" id="A0A2G6E8G3"/>